<dbReference type="OrthoDB" id="9757650at2"/>
<dbReference type="Proteomes" id="UP000253919">
    <property type="component" value="Unassembled WGS sequence"/>
</dbReference>
<comment type="caution">
    <text evidence="4">The sequence shown here is derived from an EMBL/GenBank/DDBJ whole genome shotgun (WGS) entry which is preliminary data.</text>
</comment>
<feature type="domain" description="Gingipain" evidence="1">
    <location>
        <begin position="4"/>
        <end position="244"/>
    </location>
</feature>
<gene>
    <name evidence="4" type="ORF">AHMF7616_02172</name>
</gene>
<evidence type="ECO:0000313" key="5">
    <source>
        <dbReference type="Proteomes" id="UP000253919"/>
    </source>
</evidence>
<protein>
    <recommendedName>
        <fullName evidence="6">Gingipain domain-containing protein</fullName>
    </recommendedName>
</protein>
<dbReference type="Gene3D" id="3.40.50.1460">
    <property type="match status" value="1"/>
</dbReference>
<dbReference type="Gene3D" id="2.60.40.10">
    <property type="entry name" value="Immunoglobulins"/>
    <property type="match status" value="1"/>
</dbReference>
<keyword evidence="5" id="KW-1185">Reference proteome</keyword>
<feature type="domain" description="CARDB" evidence="2">
    <location>
        <begin position="263"/>
        <end position="358"/>
    </location>
</feature>
<organism evidence="4 5">
    <name type="scientific">Adhaeribacter pallidiroseus</name>
    <dbReference type="NCBI Taxonomy" id="2072847"/>
    <lineage>
        <taxon>Bacteria</taxon>
        <taxon>Pseudomonadati</taxon>
        <taxon>Bacteroidota</taxon>
        <taxon>Cytophagia</taxon>
        <taxon>Cytophagales</taxon>
        <taxon>Hymenobacteraceae</taxon>
        <taxon>Adhaeribacter</taxon>
    </lineage>
</organism>
<dbReference type="SUPFAM" id="SSF52129">
    <property type="entry name" value="Caspase-like"/>
    <property type="match status" value="1"/>
</dbReference>
<dbReference type="RefSeq" id="WP_115372842.1">
    <property type="nucleotide sequence ID" value="NZ_QASA01000001.1"/>
</dbReference>
<dbReference type="Gene3D" id="2.60.40.4070">
    <property type="match status" value="1"/>
</dbReference>
<feature type="domain" description="ILEI/PANDER" evidence="3">
    <location>
        <begin position="586"/>
        <end position="653"/>
    </location>
</feature>
<name>A0A369QJZ9_9BACT</name>
<evidence type="ECO:0000313" key="4">
    <source>
        <dbReference type="EMBL" id="RDC63567.1"/>
    </source>
</evidence>
<proteinExistence type="predicted"/>
<evidence type="ECO:0008006" key="6">
    <source>
        <dbReference type="Google" id="ProtNLM"/>
    </source>
</evidence>
<evidence type="ECO:0000259" key="3">
    <source>
        <dbReference type="Pfam" id="PF15711"/>
    </source>
</evidence>
<accession>A0A369QJZ9</accession>
<dbReference type="Pfam" id="PF01364">
    <property type="entry name" value="Peptidase_C25"/>
    <property type="match status" value="1"/>
</dbReference>
<dbReference type="InterPro" id="IPR029030">
    <property type="entry name" value="Caspase-like_dom_sf"/>
</dbReference>
<dbReference type="InterPro" id="IPR013783">
    <property type="entry name" value="Ig-like_fold"/>
</dbReference>
<dbReference type="InterPro" id="IPR039477">
    <property type="entry name" value="ILEI/PANDER_dom"/>
</dbReference>
<dbReference type="GO" id="GO:0006508">
    <property type="term" value="P:proteolysis"/>
    <property type="evidence" value="ECO:0007669"/>
    <property type="project" value="InterPro"/>
</dbReference>
<dbReference type="GO" id="GO:0008234">
    <property type="term" value="F:cysteine-type peptidase activity"/>
    <property type="evidence" value="ECO:0007669"/>
    <property type="project" value="InterPro"/>
</dbReference>
<dbReference type="Pfam" id="PF07705">
    <property type="entry name" value="CARDB"/>
    <property type="match status" value="1"/>
</dbReference>
<dbReference type="AlphaFoldDB" id="A0A369QJZ9"/>
<sequence>MGKNLYFPKVATGRLVAQNAEELAAYLDKVKEHEALPNTLTWRKNILHLGGGDTDQLKTYIRSSLTRWQNMVEKTYLGARVKSIYRLNTTSGVERLNVSSEINAGVGLVTFFGHSSPTSNDLDIGFVTDPVNGYNNTGKYPIMIMNGCATGNPFLDNTFGVNWLLAPKKGIIAYLASTSTGYANLLQLYSEKFYEVAFTDSLYYGKSVGVIQQEVIKRFLTQAQSPNATAQAMQILLQGDPAIRFFSPEKPDYVVQENGPKVQAFNNERLTAAADSFNIVIPVTNFGKAVADSFYVSVSRNNATVIDSVLFPPVYNQDTLIFKFVDRANHFSGVNQFTITLDHLNKISELDETNNSYTFEHYFPANTLQALYPPEYAIVHESTVKLTGQSLEEQSKTQDYYFELDTAPTFNSAQKQSTTISGAGALPIWKISLPTNQALEDSVVYYWRFRTSELAPGQDSVIWGSSSFRYIPGSPDGWSQSQPAQLQNSITNGLALESATQKWEFTPNSKKITLKAGGGKTAQSFPPNGIFMDGRIRFDGSCGFNVPNILAVVFNDKTLEPHLMPATVGAALCGSPPKAMYHFVNLDVAQNQETLRRFLNEIPAGYYVALISVRNVPFTIFSPALKETFHQLGSRLIDSLQTGYPFALVGRKDSPVGTAQEATYLRNSPMEAALQNIELNATMQTRGVAGNITSTFVGPATAWKKVHYLVKKNGAGKDPFTLTLRAYNEQRNKDTLVYTNQTALALDLTKLNAKRYPYLQLQLAVTDTLDRTAPQLKEWLVLYQGAPEGVVRADTVDSDKFQNLTAQAASGSISTHFLFQNVSNFNFADSLVARFTLSGTNGFTQDVKVKALAAGEVVSIPVTFATRNLSGKYTLRLFVNPYLQPELVYTNNIFEIPFTIGPNTPPLLDVAFDGQHILDGDIVSPNPQITISVKDEDKYSFLKDTEGMEMLLLRPNSPNFEQVNLSGQDSKIFPADKKNDFRVEYHPENLENGIYKLRVQAKDISNNKAGFEPYEISFNVINESTITNFYPYPNPLSSKTRFVFTVTGAQVPQNLKVQILTVTGKVIREITKEELGPIKIGNNTSEYAWDGTDEFGDKLANGVYLYRVVMDTDLFTHRNTAADKAFKKGYGKLYILR</sequence>
<evidence type="ECO:0000259" key="1">
    <source>
        <dbReference type="Pfam" id="PF01364"/>
    </source>
</evidence>
<dbReference type="InterPro" id="IPR011635">
    <property type="entry name" value="CARDB"/>
</dbReference>
<evidence type="ECO:0000259" key="2">
    <source>
        <dbReference type="Pfam" id="PF07705"/>
    </source>
</evidence>
<dbReference type="Pfam" id="PF15711">
    <property type="entry name" value="ILEI"/>
    <property type="match status" value="1"/>
</dbReference>
<reference evidence="4 5" key="1">
    <citation type="submission" date="2018-04" db="EMBL/GenBank/DDBJ databases">
        <title>Adhaeribacter sp. HMF7616 genome sequencing and assembly.</title>
        <authorList>
            <person name="Kang H."/>
            <person name="Kang J."/>
            <person name="Cha I."/>
            <person name="Kim H."/>
            <person name="Joh K."/>
        </authorList>
    </citation>
    <scope>NUCLEOTIDE SEQUENCE [LARGE SCALE GENOMIC DNA]</scope>
    <source>
        <strain evidence="4 5">HMF7616</strain>
    </source>
</reference>
<dbReference type="InterPro" id="IPR001769">
    <property type="entry name" value="Gingipain"/>
</dbReference>
<dbReference type="EMBL" id="QASA01000001">
    <property type="protein sequence ID" value="RDC63567.1"/>
    <property type="molecule type" value="Genomic_DNA"/>
</dbReference>